<accession>A0A2N9FRW0</accession>
<dbReference type="PROSITE" id="PS50878">
    <property type="entry name" value="RT_POL"/>
    <property type="match status" value="1"/>
</dbReference>
<sequence length="594" mass="67457">MEWKLCLSGWATFLLFRSCIFCGANNLMYLPRMQAMHILAIAHEFHTHNQFEKSLNATFIALIPKKSEAREVKDFRPISLVGSVYKILAKVLANRLRLVLHKLISASQNAFVKGQQILDSVLIASECLDSRLKEGTLGVLCKLDLEKAYDHVNWGFLIYLLRRCGFSEKWRHWIMFCISTARFSILINGSSCDFFESSRGLRQGDPLSPLLFIIIMEALSKMMDKVVGGGLVLGFSVGMEAPRLIMVSHLLFADDTLIFCDADPNQVLQLQYLLTWFEANSGLKVNLGKSELVLVGDVPFIEELADIFGPSDGKNATGFLIGGGLGDEVEIPSSQVGYYLQSDSMWGVGCEEPDHVQWSFTLANGYGDPHGVSLWKHIRKGWNLLSQHVKYEVGDGTHIRFWKDLWCGESTLQEVFPDLYRIARDKDALISAHLQVHNDQIHWSLDFVRAAQDWEFESIASFLDLLYSTKVRGIGEDVMLWLHSLQNGFTVHSFCHVLVRIGGCSFPWKSIWQSKVPPRVSFFIWVAALGKILTAENLRKRHIILLSWCCLCKVDGERVDHLLLHCPFSREVWDMIFSLFGSPLGDVRERFLIF</sequence>
<dbReference type="InterPro" id="IPR052343">
    <property type="entry name" value="Retrotransposon-Effector_Assoc"/>
</dbReference>
<dbReference type="InterPro" id="IPR043502">
    <property type="entry name" value="DNA/RNA_pol_sf"/>
</dbReference>
<dbReference type="SUPFAM" id="SSF56672">
    <property type="entry name" value="DNA/RNA polymerases"/>
    <property type="match status" value="1"/>
</dbReference>
<dbReference type="InterPro" id="IPR026960">
    <property type="entry name" value="RVT-Znf"/>
</dbReference>
<evidence type="ECO:0000313" key="2">
    <source>
        <dbReference type="EMBL" id="SPC89948.1"/>
    </source>
</evidence>
<dbReference type="PANTHER" id="PTHR46890:SF50">
    <property type="entry name" value="RNA-DIRECTED DNA POLYMERASE, EUKARYOTA, REVERSE TRANSCRIPTASE ZINC-BINDING DOMAIN PROTEIN-RELATED"/>
    <property type="match status" value="1"/>
</dbReference>
<name>A0A2N9FRW0_FAGSY</name>
<feature type="domain" description="Reverse transcriptase" evidence="1">
    <location>
        <begin position="44"/>
        <end position="312"/>
    </location>
</feature>
<dbReference type="PANTHER" id="PTHR46890">
    <property type="entry name" value="NON-LTR RETROLELEMENT REVERSE TRANSCRIPTASE-LIKE PROTEIN-RELATED"/>
    <property type="match status" value="1"/>
</dbReference>
<gene>
    <name evidence="2" type="ORF">FSB_LOCUS17830</name>
</gene>
<dbReference type="InterPro" id="IPR000477">
    <property type="entry name" value="RT_dom"/>
</dbReference>
<dbReference type="EMBL" id="OIVN01001110">
    <property type="protein sequence ID" value="SPC89948.1"/>
    <property type="molecule type" value="Genomic_DNA"/>
</dbReference>
<dbReference type="Pfam" id="PF13966">
    <property type="entry name" value="zf-RVT"/>
    <property type="match status" value="1"/>
</dbReference>
<proteinExistence type="predicted"/>
<dbReference type="CDD" id="cd01650">
    <property type="entry name" value="RT_nLTR_like"/>
    <property type="match status" value="1"/>
</dbReference>
<organism evidence="2">
    <name type="scientific">Fagus sylvatica</name>
    <name type="common">Beechnut</name>
    <dbReference type="NCBI Taxonomy" id="28930"/>
    <lineage>
        <taxon>Eukaryota</taxon>
        <taxon>Viridiplantae</taxon>
        <taxon>Streptophyta</taxon>
        <taxon>Embryophyta</taxon>
        <taxon>Tracheophyta</taxon>
        <taxon>Spermatophyta</taxon>
        <taxon>Magnoliopsida</taxon>
        <taxon>eudicotyledons</taxon>
        <taxon>Gunneridae</taxon>
        <taxon>Pentapetalae</taxon>
        <taxon>rosids</taxon>
        <taxon>fabids</taxon>
        <taxon>Fagales</taxon>
        <taxon>Fagaceae</taxon>
        <taxon>Fagus</taxon>
    </lineage>
</organism>
<evidence type="ECO:0000259" key="1">
    <source>
        <dbReference type="PROSITE" id="PS50878"/>
    </source>
</evidence>
<protein>
    <recommendedName>
        <fullName evidence="1">Reverse transcriptase domain-containing protein</fullName>
    </recommendedName>
</protein>
<reference evidence="2" key="1">
    <citation type="submission" date="2018-02" db="EMBL/GenBank/DDBJ databases">
        <authorList>
            <person name="Cohen D.B."/>
            <person name="Kent A.D."/>
        </authorList>
    </citation>
    <scope>NUCLEOTIDE SEQUENCE</scope>
</reference>
<dbReference type="Pfam" id="PF00078">
    <property type="entry name" value="RVT_1"/>
    <property type="match status" value="1"/>
</dbReference>
<dbReference type="AlphaFoldDB" id="A0A2N9FRW0"/>